<dbReference type="AlphaFoldDB" id="A0A2T3KLQ6"/>
<name>A0A2T3KLQ6_9GAMM</name>
<protein>
    <submittedName>
        <fullName evidence="1">Uncharacterized protein</fullName>
    </submittedName>
</protein>
<organism evidence="1 2">
    <name type="scientific">Photobacterium kishitanii</name>
    <dbReference type="NCBI Taxonomy" id="318456"/>
    <lineage>
        <taxon>Bacteria</taxon>
        <taxon>Pseudomonadati</taxon>
        <taxon>Pseudomonadota</taxon>
        <taxon>Gammaproteobacteria</taxon>
        <taxon>Vibrionales</taxon>
        <taxon>Vibrionaceae</taxon>
        <taxon>Photobacterium</taxon>
    </lineage>
</organism>
<dbReference type="EMBL" id="PYNF01000003">
    <property type="protein sequence ID" value="PSV00599.1"/>
    <property type="molecule type" value="Genomic_DNA"/>
</dbReference>
<proteinExistence type="predicted"/>
<evidence type="ECO:0000313" key="2">
    <source>
        <dbReference type="Proteomes" id="UP000241426"/>
    </source>
</evidence>
<reference evidence="1 2" key="1">
    <citation type="submission" date="2018-01" db="EMBL/GenBank/DDBJ databases">
        <title>Whole genome sequencing of Histamine producing bacteria.</title>
        <authorList>
            <person name="Butler K."/>
        </authorList>
    </citation>
    <scope>NUCLEOTIDE SEQUENCE [LARGE SCALE GENOMIC DNA]</scope>
    <source>
        <strain evidence="1 2">FS-7.2</strain>
    </source>
</reference>
<dbReference type="Proteomes" id="UP000241426">
    <property type="component" value="Unassembled WGS sequence"/>
</dbReference>
<comment type="caution">
    <text evidence="1">The sequence shown here is derived from an EMBL/GenBank/DDBJ whole genome shotgun (WGS) entry which is preliminary data.</text>
</comment>
<accession>A0A2T3KLQ6</accession>
<gene>
    <name evidence="1" type="ORF">C9J27_05540</name>
</gene>
<sequence>MGSEVKHKCPKCGSSNTYKCDCSDRTCKDCNHTTAAVSFLSNNETAKENKQHITIRLSSDTGGPCPECCKFLSSGELPQNIDHLINEHGFKLKSIGQETIGDNCQISVAFMVNK</sequence>
<evidence type="ECO:0000313" key="1">
    <source>
        <dbReference type="EMBL" id="PSV00599.1"/>
    </source>
</evidence>